<gene>
    <name evidence="2" type="ORF">CCHR01_09838</name>
</gene>
<organism evidence="2 3">
    <name type="scientific">Colletotrichum chrysophilum</name>
    <dbReference type="NCBI Taxonomy" id="1836956"/>
    <lineage>
        <taxon>Eukaryota</taxon>
        <taxon>Fungi</taxon>
        <taxon>Dikarya</taxon>
        <taxon>Ascomycota</taxon>
        <taxon>Pezizomycotina</taxon>
        <taxon>Sordariomycetes</taxon>
        <taxon>Hypocreomycetidae</taxon>
        <taxon>Glomerellales</taxon>
        <taxon>Glomerellaceae</taxon>
        <taxon>Colletotrichum</taxon>
        <taxon>Colletotrichum gloeosporioides species complex</taxon>
    </lineage>
</organism>
<accession>A0AAD9EDU0</accession>
<sequence>MRVSVCCVRVRPAHPPPPPLQPGTRQMPSLPPCRGQWSPAQPCCVSSVRFPLRALQVTGGVYGVPGVLPRFVVPSSCMQQLSICIPKERRSKQASERRKRKAETTHPSSLSSKLPLPTKQSHFPILGAQSICMRQVSPPLFMTVIIEDSVKI</sequence>
<evidence type="ECO:0000313" key="2">
    <source>
        <dbReference type="EMBL" id="KAK1847559.1"/>
    </source>
</evidence>
<evidence type="ECO:0000313" key="3">
    <source>
        <dbReference type="Proteomes" id="UP001243330"/>
    </source>
</evidence>
<proteinExistence type="predicted"/>
<dbReference type="AlphaFoldDB" id="A0AAD9EDU0"/>
<reference evidence="2" key="1">
    <citation type="submission" date="2023-01" db="EMBL/GenBank/DDBJ databases">
        <title>Colletotrichum chrysophilum M932 genome sequence.</title>
        <authorList>
            <person name="Baroncelli R."/>
        </authorList>
    </citation>
    <scope>NUCLEOTIDE SEQUENCE</scope>
    <source>
        <strain evidence="2">M932</strain>
    </source>
</reference>
<protein>
    <submittedName>
        <fullName evidence="2">Uncharacterized protein</fullName>
    </submittedName>
</protein>
<evidence type="ECO:0000256" key="1">
    <source>
        <dbReference type="SAM" id="MobiDB-lite"/>
    </source>
</evidence>
<dbReference type="EMBL" id="JAQOWY010000199">
    <property type="protein sequence ID" value="KAK1847559.1"/>
    <property type="molecule type" value="Genomic_DNA"/>
</dbReference>
<feature type="compositionally biased region" description="Low complexity" evidence="1">
    <location>
        <begin position="107"/>
        <end position="117"/>
    </location>
</feature>
<keyword evidence="3" id="KW-1185">Reference proteome</keyword>
<comment type="caution">
    <text evidence="2">The sequence shown here is derived from an EMBL/GenBank/DDBJ whole genome shotgun (WGS) entry which is preliminary data.</text>
</comment>
<dbReference type="Proteomes" id="UP001243330">
    <property type="component" value="Unassembled WGS sequence"/>
</dbReference>
<feature type="region of interest" description="Disordered" evidence="1">
    <location>
        <begin position="88"/>
        <end position="117"/>
    </location>
</feature>
<name>A0AAD9EDU0_9PEZI</name>